<dbReference type="Proteomes" id="UP000244890">
    <property type="component" value="Chromosome"/>
</dbReference>
<dbReference type="PANTHER" id="PTHR47755">
    <property type="entry name" value="CELL DIVISION PROTEIN FTSX"/>
    <property type="match status" value="1"/>
</dbReference>
<proteinExistence type="predicted"/>
<dbReference type="EMBL" id="JRPC02000017">
    <property type="protein sequence ID" value="TLE15469.1"/>
    <property type="molecule type" value="Genomic_DNA"/>
</dbReference>
<keyword evidence="5 6" id="KW-0472">Membrane</keyword>
<dbReference type="PANTHER" id="PTHR47755:SF1">
    <property type="entry name" value="CELL DIVISION PROTEIN FTSX"/>
    <property type="match status" value="1"/>
</dbReference>
<keyword evidence="9" id="KW-0132">Cell division</keyword>
<evidence type="ECO:0000256" key="3">
    <source>
        <dbReference type="ARBA" id="ARBA00022692"/>
    </source>
</evidence>
<keyword evidence="2" id="KW-1003">Cell membrane</keyword>
<dbReference type="OrthoDB" id="5348519at2"/>
<reference evidence="9 10" key="1">
    <citation type="journal article" date="2014" name="Genome Announc.">
        <title>Draft genome sequences of eight enterohepatic helicobacter species isolated from both laboratory and wild rodents.</title>
        <authorList>
            <person name="Sheh A."/>
            <person name="Shen Z."/>
            <person name="Fox J.G."/>
        </authorList>
    </citation>
    <scope>NUCLEOTIDE SEQUENCE [LARGE SCALE GENOMIC DNA]</scope>
    <source>
        <strain evidence="9 10">MIT-03-7007</strain>
    </source>
</reference>
<dbReference type="GO" id="GO:0032153">
    <property type="term" value="C:cell division site"/>
    <property type="evidence" value="ECO:0007669"/>
    <property type="project" value="TreeGrafter"/>
</dbReference>
<evidence type="ECO:0000313" key="8">
    <source>
        <dbReference type="EMBL" id="AWI33575.1"/>
    </source>
</evidence>
<reference evidence="9" key="3">
    <citation type="submission" date="2018-04" db="EMBL/GenBank/DDBJ databases">
        <authorList>
            <person name="Sheh A."/>
            <person name="Shen Z."/>
            <person name="Mannion A.J."/>
            <person name="Fox J.G."/>
        </authorList>
    </citation>
    <scope>NUCLEOTIDE SEQUENCE</scope>
    <source>
        <strain evidence="9">MIT-03-7007</strain>
    </source>
</reference>
<reference evidence="8 11" key="2">
    <citation type="submission" date="2017-06" db="EMBL/GenBank/DDBJ databases">
        <title>Complete genome of Helicobacter apodemus.</title>
        <authorList>
            <person name="Cho S."/>
        </authorList>
    </citation>
    <scope>NUCLEOTIDE SEQUENCE [LARGE SCALE GENOMIC DNA]</scope>
    <source>
        <strain evidence="8">SCJK1</strain>
        <strain evidence="11">SNUVETPUB-15-01</strain>
    </source>
</reference>
<evidence type="ECO:0000313" key="11">
    <source>
        <dbReference type="Proteomes" id="UP000244890"/>
    </source>
</evidence>
<name>A0A099UD90_9HELI</name>
<dbReference type="InterPro" id="IPR003838">
    <property type="entry name" value="ABC3_permease_C"/>
</dbReference>
<feature type="domain" description="ABC3 transporter permease C-terminal" evidence="7">
    <location>
        <begin position="151"/>
        <end position="266"/>
    </location>
</feature>
<dbReference type="AlphaFoldDB" id="A0A099UD90"/>
<keyword evidence="10" id="KW-1185">Reference proteome</keyword>
<dbReference type="RefSeq" id="WP_034554002.1">
    <property type="nucleotide sequence ID" value="NZ_CP021886.1"/>
</dbReference>
<evidence type="ECO:0000256" key="5">
    <source>
        <dbReference type="ARBA" id="ARBA00023136"/>
    </source>
</evidence>
<accession>A0A099UD90</accession>
<evidence type="ECO:0000256" key="6">
    <source>
        <dbReference type="SAM" id="Phobius"/>
    </source>
</evidence>
<evidence type="ECO:0000256" key="2">
    <source>
        <dbReference type="ARBA" id="ARBA00022475"/>
    </source>
</evidence>
<keyword evidence="9" id="KW-0131">Cell cycle</keyword>
<dbReference type="Pfam" id="PF02687">
    <property type="entry name" value="FtsX"/>
    <property type="match status" value="1"/>
</dbReference>
<feature type="transmembrane region" description="Helical" evidence="6">
    <location>
        <begin position="237"/>
        <end position="262"/>
    </location>
</feature>
<keyword evidence="3 6" id="KW-0812">Transmembrane</keyword>
<gene>
    <name evidence="8" type="ORF">CDV25_01460</name>
    <name evidence="9" type="ORF">LS72_007055</name>
</gene>
<evidence type="ECO:0000256" key="1">
    <source>
        <dbReference type="ARBA" id="ARBA00004651"/>
    </source>
</evidence>
<evidence type="ECO:0000313" key="9">
    <source>
        <dbReference type="EMBL" id="TLE15469.1"/>
    </source>
</evidence>
<evidence type="ECO:0000259" key="7">
    <source>
        <dbReference type="Pfam" id="PF02687"/>
    </source>
</evidence>
<protein>
    <submittedName>
        <fullName evidence="9">Cell division protein FtsX</fullName>
    </submittedName>
</protein>
<keyword evidence="4 6" id="KW-1133">Transmembrane helix</keyword>
<dbReference type="EMBL" id="CP021886">
    <property type="protein sequence ID" value="AWI33575.1"/>
    <property type="molecule type" value="Genomic_DNA"/>
</dbReference>
<dbReference type="GO" id="GO:0051301">
    <property type="term" value="P:cell division"/>
    <property type="evidence" value="ECO:0007669"/>
    <property type="project" value="UniProtKB-KW"/>
</dbReference>
<sequence length="268" mass="30459">MNSLKNHLALIIPLIALLFALESILLMHRILKDYESKLGNNYAIILAASKELTLEEIKNKIPESKSLNTIDSKIILENLEKNISPTNLTLLKNSLPFFYSLNLDSYPSSSRLEAINKALKSLDNILRIETFTKSHSQIYQLLLIINGSILIFSSLIALISILLMFKQIEIWKFQHLERMEIMTLLGAPLWMRSQILFRLACLDTIIAVIIVGIGLWYVTQNPTFLIFMQELSLNPKIFSPMADCIILLFVGLTISLISVWIVSLQAKD</sequence>
<feature type="transmembrane region" description="Helical" evidence="6">
    <location>
        <begin position="138"/>
        <end position="165"/>
    </location>
</feature>
<dbReference type="KEGG" id="had:CDV25_01460"/>
<dbReference type="GO" id="GO:0005886">
    <property type="term" value="C:plasma membrane"/>
    <property type="evidence" value="ECO:0007669"/>
    <property type="project" value="UniProtKB-SubCell"/>
</dbReference>
<feature type="transmembrane region" description="Helical" evidence="6">
    <location>
        <begin position="195"/>
        <end position="217"/>
    </location>
</feature>
<organism evidence="9 10">
    <name type="scientific">Helicobacter apodemus</name>
    <dbReference type="NCBI Taxonomy" id="135569"/>
    <lineage>
        <taxon>Bacteria</taxon>
        <taxon>Pseudomonadati</taxon>
        <taxon>Campylobacterota</taxon>
        <taxon>Epsilonproteobacteria</taxon>
        <taxon>Campylobacterales</taxon>
        <taxon>Helicobacteraceae</taxon>
        <taxon>Helicobacter</taxon>
    </lineage>
</organism>
<dbReference type="InterPro" id="IPR004513">
    <property type="entry name" value="FtsX"/>
</dbReference>
<dbReference type="Proteomes" id="UP000029920">
    <property type="component" value="Unassembled WGS sequence"/>
</dbReference>
<comment type="subcellular location">
    <subcellularLocation>
        <location evidence="1">Cell membrane</location>
        <topology evidence="1">Multi-pass membrane protein</topology>
    </subcellularLocation>
</comment>
<evidence type="ECO:0000256" key="4">
    <source>
        <dbReference type="ARBA" id="ARBA00022989"/>
    </source>
</evidence>
<evidence type="ECO:0000313" key="10">
    <source>
        <dbReference type="Proteomes" id="UP000029920"/>
    </source>
</evidence>